<protein>
    <submittedName>
        <fullName evidence="2">Uncharacterized protein</fullName>
    </submittedName>
</protein>
<dbReference type="AlphaFoldDB" id="A0A558HKD3"/>
<evidence type="ECO:0000256" key="1">
    <source>
        <dbReference type="SAM" id="SignalP"/>
    </source>
</evidence>
<proteinExistence type="predicted"/>
<feature type="signal peptide" evidence="1">
    <location>
        <begin position="1"/>
        <end position="42"/>
    </location>
</feature>
<evidence type="ECO:0000313" key="3">
    <source>
        <dbReference type="Proteomes" id="UP000319941"/>
    </source>
</evidence>
<keyword evidence="1" id="KW-0732">Signal</keyword>
<organism evidence="2 3">
    <name type="scientific">Cobetia crustatorum</name>
    <dbReference type="NCBI Taxonomy" id="553385"/>
    <lineage>
        <taxon>Bacteria</taxon>
        <taxon>Pseudomonadati</taxon>
        <taxon>Pseudomonadota</taxon>
        <taxon>Gammaproteobacteria</taxon>
        <taxon>Oceanospirillales</taxon>
        <taxon>Halomonadaceae</taxon>
        <taxon>Cobetia</taxon>
    </lineage>
</organism>
<keyword evidence="3" id="KW-1185">Reference proteome</keyword>
<dbReference type="OrthoDB" id="6361147at2"/>
<feature type="chain" id="PRO_5022061418" evidence="1">
    <location>
        <begin position="43"/>
        <end position="370"/>
    </location>
</feature>
<dbReference type="EMBL" id="VNFH01000007">
    <property type="protein sequence ID" value="TVU69577.1"/>
    <property type="molecule type" value="Genomic_DNA"/>
</dbReference>
<comment type="caution">
    <text evidence="2">The sequence shown here is derived from an EMBL/GenBank/DDBJ whole genome shotgun (WGS) entry which is preliminary data.</text>
</comment>
<accession>A0A558HKD3</accession>
<dbReference type="STRING" id="553385.GCA_000591415_03203"/>
<sequence length="370" mass="41280">MSLSVTCRASLARYDSMARRTVAALMLGGAGVLLSATSPANAAHFQHTQIVLNNLGGSYGFILAQDITLSRIAEQHPELQDEVRAAATDFDNAFPNITQRLTRAVESLIGREATANAMQRIETRVHKKLAAMLAPTVLTTDFSQRFLEILHRRAEGDDIPSPYREYLLATTYQDEPVYELYDGYYQQFSTKGHAKSRGVDLTLRLPASWGAKESRQPHIVQKWRNQVGTGMQLIVLEVYDLDGATINAQQLKVMQANQQLSRWAPQGSEMLDSGVTTINHRPGYWFDISMAQQHKNKRTLSHTRQYGIFINDKMVRLSCSAYQALPEGMSAVKSPRDRDSNSEFESLKTLCGGVIKGSAVMQTYETSVSR</sequence>
<name>A0A558HKD3_9GAMM</name>
<reference evidence="2 3" key="1">
    <citation type="submission" date="2019-07" db="EMBL/GenBank/DDBJ databases">
        <title>Diversity of Bacteria from Kongsfjorden, Arctic.</title>
        <authorList>
            <person name="Yu Y."/>
        </authorList>
    </citation>
    <scope>NUCLEOTIDE SEQUENCE [LARGE SCALE GENOMIC DNA]</scope>
    <source>
        <strain evidence="2 3">SM1923</strain>
    </source>
</reference>
<gene>
    <name evidence="2" type="ORF">FQP86_10670</name>
</gene>
<evidence type="ECO:0000313" key="2">
    <source>
        <dbReference type="EMBL" id="TVU69577.1"/>
    </source>
</evidence>
<dbReference type="Proteomes" id="UP000319941">
    <property type="component" value="Unassembled WGS sequence"/>
</dbReference>
<dbReference type="RefSeq" id="WP_144727625.1">
    <property type="nucleotide sequence ID" value="NZ_CAWOWR010000127.1"/>
</dbReference>